<dbReference type="PANTHER" id="PTHR31027:SF2">
    <property type="entry name" value="LEBERCILIN DOMAIN-CONTAINING PROTEIN"/>
    <property type="match status" value="1"/>
</dbReference>
<reference evidence="2 3" key="1">
    <citation type="submission" date="2024-04" db="EMBL/GenBank/DDBJ databases">
        <title>genome sequences of Mucor flavus KT1a and Helicostylum pulchrum KT1b strains isolation_sourced from the surface of a dry-aged beef.</title>
        <authorList>
            <person name="Toyotome T."/>
            <person name="Hosono M."/>
            <person name="Torimaru M."/>
            <person name="Fukuda K."/>
            <person name="Mikami N."/>
        </authorList>
    </citation>
    <scope>NUCLEOTIDE SEQUENCE [LARGE SCALE GENOMIC DNA]</scope>
    <source>
        <strain evidence="2 3">KT1b</strain>
    </source>
</reference>
<organism evidence="2 3">
    <name type="scientific">Helicostylum pulchrum</name>
    <dbReference type="NCBI Taxonomy" id="562976"/>
    <lineage>
        <taxon>Eukaryota</taxon>
        <taxon>Fungi</taxon>
        <taxon>Fungi incertae sedis</taxon>
        <taxon>Mucoromycota</taxon>
        <taxon>Mucoromycotina</taxon>
        <taxon>Mucoromycetes</taxon>
        <taxon>Mucorales</taxon>
        <taxon>Mucorineae</taxon>
        <taxon>Mucoraceae</taxon>
        <taxon>Helicostylum</taxon>
    </lineage>
</organism>
<dbReference type="InterPro" id="IPR039604">
    <property type="entry name" value="Bfr1"/>
</dbReference>
<dbReference type="PANTHER" id="PTHR31027">
    <property type="entry name" value="NUCLEAR SEGREGATION PROTEIN BFR1"/>
    <property type="match status" value="1"/>
</dbReference>
<accession>A0ABP9YHJ9</accession>
<feature type="coiled-coil region" evidence="1">
    <location>
        <begin position="18"/>
        <end position="81"/>
    </location>
</feature>
<proteinExistence type="predicted"/>
<evidence type="ECO:0000313" key="3">
    <source>
        <dbReference type="Proteomes" id="UP001476247"/>
    </source>
</evidence>
<dbReference type="EMBL" id="BAABUJ010000064">
    <property type="protein sequence ID" value="GAA5806406.1"/>
    <property type="molecule type" value="Genomic_DNA"/>
</dbReference>
<name>A0ABP9YHJ9_9FUNG</name>
<gene>
    <name evidence="2" type="ORF">HPULCUR_011940</name>
</gene>
<dbReference type="Proteomes" id="UP001476247">
    <property type="component" value="Unassembled WGS sequence"/>
</dbReference>
<feature type="coiled-coil region" evidence="1">
    <location>
        <begin position="162"/>
        <end position="274"/>
    </location>
</feature>
<sequence>MSQLIAPVLPDHVKKPNEEEYKKTLEQINGNIEKIQKQFDAVREKINKLPAKGDNARREEIKLELAEIRDKQAELKKTRKAVYEQLDAINDSIRKKVGSIKGFQTKIPFKTTEEVDARINELESKIEAGVRIVEEKKMLQEITLLKRNRLSVEDVDDQQSAINKERTIHDELKKNIDDSEAKKLSDRYEQLDQEFKELFADQSKQREARNQLYDERNRLKTLLDEEYAKMRTLRDEHRKNNDEYYTFVRQLRDFKREQEQLRKVHEENEKRQEAAKLELELAALPAFESEIALCDNLAIFLEGFISSNKTAAAAATPAVVAEAFEGMMIKKKDDEVFFAGSSKKNKQQKNKDPKEKKSDVLKLPLATMEAFFDIKVTVPTKISEIPATLLKLKERKAYYIAEQPKVTELNKKNAEQKIAAMLKEEQEEAAAAAAAAAATPVEATVTTTATATTIEATPITTETE</sequence>
<keyword evidence="1" id="KW-0175">Coiled coil</keyword>
<evidence type="ECO:0000313" key="2">
    <source>
        <dbReference type="EMBL" id="GAA5806406.1"/>
    </source>
</evidence>
<keyword evidence="3" id="KW-1185">Reference proteome</keyword>
<comment type="caution">
    <text evidence="2">The sequence shown here is derived from an EMBL/GenBank/DDBJ whole genome shotgun (WGS) entry which is preliminary data.</text>
</comment>
<protein>
    <submittedName>
        <fullName evidence="2">Uncharacterized protein</fullName>
    </submittedName>
</protein>
<evidence type="ECO:0000256" key="1">
    <source>
        <dbReference type="SAM" id="Coils"/>
    </source>
</evidence>